<evidence type="ECO:0000313" key="1">
    <source>
        <dbReference type="EMBL" id="KAA0019231.1"/>
    </source>
</evidence>
<comment type="caution">
    <text evidence="1">The sequence shown here is derived from an EMBL/GenBank/DDBJ whole genome shotgun (WGS) entry which is preliminary data.</text>
</comment>
<organism evidence="1 2">
    <name type="scientific">Salinicola corii</name>
    <dbReference type="NCBI Taxonomy" id="2606937"/>
    <lineage>
        <taxon>Bacteria</taxon>
        <taxon>Pseudomonadati</taxon>
        <taxon>Pseudomonadota</taxon>
        <taxon>Gammaproteobacteria</taxon>
        <taxon>Oceanospirillales</taxon>
        <taxon>Halomonadaceae</taxon>
        <taxon>Salinicola</taxon>
    </lineage>
</organism>
<proteinExistence type="predicted"/>
<evidence type="ECO:0000313" key="2">
    <source>
        <dbReference type="Proteomes" id="UP000466024"/>
    </source>
</evidence>
<dbReference type="AlphaFoldDB" id="A0A640WG30"/>
<dbReference type="EMBL" id="VTPX01000003">
    <property type="protein sequence ID" value="KAA0019231.1"/>
    <property type="molecule type" value="Genomic_DNA"/>
</dbReference>
<name>A0A640WG30_9GAMM</name>
<reference evidence="1 2" key="1">
    <citation type="submission" date="2019-08" db="EMBL/GenBank/DDBJ databases">
        <title>Bioinformatics analysis of the strain L3 and L5.</title>
        <authorList>
            <person name="Li X."/>
        </authorList>
    </citation>
    <scope>NUCLEOTIDE SEQUENCE [LARGE SCALE GENOMIC DNA]</scope>
    <source>
        <strain evidence="1 2">L3</strain>
    </source>
</reference>
<dbReference type="PANTHER" id="PTHR38008">
    <property type="entry name" value="HEMOLYSIN-RELATED"/>
    <property type="match status" value="1"/>
</dbReference>
<keyword evidence="2" id="KW-1185">Reference proteome</keyword>
<dbReference type="Proteomes" id="UP000466024">
    <property type="component" value="Unassembled WGS sequence"/>
</dbReference>
<dbReference type="PROSITE" id="PS51257">
    <property type="entry name" value="PROKAR_LIPOPROTEIN"/>
    <property type="match status" value="1"/>
</dbReference>
<dbReference type="PANTHER" id="PTHR38008:SF2">
    <property type="entry name" value="HEMOLYSIN"/>
    <property type="match status" value="1"/>
</dbReference>
<dbReference type="RefSeq" id="WP_149434819.1">
    <property type="nucleotide sequence ID" value="NZ_VTPX01000003.1"/>
</dbReference>
<gene>
    <name evidence="1" type="ORF">F0A16_07810</name>
</gene>
<sequence length="77" mass="8521">MQTRYLSLLFPFALVACSSQQEEPKVGMPNPASVYCEDQGGTLEIQQTKNGQVGMCTLPDGTQVEEWDLYRKTHAPG</sequence>
<dbReference type="Pfam" id="PF03891">
    <property type="entry name" value="DUF333"/>
    <property type="match status" value="1"/>
</dbReference>
<dbReference type="InterPro" id="IPR005590">
    <property type="entry name" value="DUF333"/>
</dbReference>
<accession>A0A640WG30</accession>
<protein>
    <submittedName>
        <fullName evidence="1">DUF333 domain-containing protein</fullName>
    </submittedName>
</protein>